<organism evidence="1 2">
    <name type="scientific">Senna tora</name>
    <dbReference type="NCBI Taxonomy" id="362788"/>
    <lineage>
        <taxon>Eukaryota</taxon>
        <taxon>Viridiplantae</taxon>
        <taxon>Streptophyta</taxon>
        <taxon>Embryophyta</taxon>
        <taxon>Tracheophyta</taxon>
        <taxon>Spermatophyta</taxon>
        <taxon>Magnoliopsida</taxon>
        <taxon>eudicotyledons</taxon>
        <taxon>Gunneridae</taxon>
        <taxon>Pentapetalae</taxon>
        <taxon>rosids</taxon>
        <taxon>fabids</taxon>
        <taxon>Fabales</taxon>
        <taxon>Fabaceae</taxon>
        <taxon>Caesalpinioideae</taxon>
        <taxon>Cassia clade</taxon>
        <taxon>Senna</taxon>
    </lineage>
</organism>
<accession>A0A834SWU0</accession>
<evidence type="ECO:0000313" key="1">
    <source>
        <dbReference type="EMBL" id="KAF7811509.1"/>
    </source>
</evidence>
<evidence type="ECO:0000313" key="2">
    <source>
        <dbReference type="Proteomes" id="UP000634136"/>
    </source>
</evidence>
<keyword evidence="2" id="KW-1185">Reference proteome</keyword>
<protein>
    <submittedName>
        <fullName evidence="1">Uncharacterized protein</fullName>
    </submittedName>
</protein>
<dbReference type="Proteomes" id="UP000634136">
    <property type="component" value="Unassembled WGS sequence"/>
</dbReference>
<dbReference type="EMBL" id="JAAIUW010000010">
    <property type="protein sequence ID" value="KAF7811509.1"/>
    <property type="molecule type" value="Genomic_DNA"/>
</dbReference>
<dbReference type="AlphaFoldDB" id="A0A834SWU0"/>
<reference evidence="1" key="1">
    <citation type="submission" date="2020-09" db="EMBL/GenBank/DDBJ databases">
        <title>Genome-Enabled Discovery of Anthraquinone Biosynthesis in Senna tora.</title>
        <authorList>
            <person name="Kang S.-H."/>
            <person name="Pandey R.P."/>
            <person name="Lee C.-M."/>
            <person name="Sim J.-S."/>
            <person name="Jeong J.-T."/>
            <person name="Choi B.-S."/>
            <person name="Jung M."/>
            <person name="Ginzburg D."/>
            <person name="Zhao K."/>
            <person name="Won S.Y."/>
            <person name="Oh T.-J."/>
            <person name="Yu Y."/>
            <person name="Kim N.-H."/>
            <person name="Lee O.R."/>
            <person name="Lee T.-H."/>
            <person name="Bashyal P."/>
            <person name="Kim T.-S."/>
            <person name="Lee W.-H."/>
            <person name="Kawkins C."/>
            <person name="Kim C.-K."/>
            <person name="Kim J.S."/>
            <person name="Ahn B.O."/>
            <person name="Rhee S.Y."/>
            <person name="Sohng J.K."/>
        </authorList>
    </citation>
    <scope>NUCLEOTIDE SEQUENCE</scope>
    <source>
        <tissue evidence="1">Leaf</tissue>
    </source>
</reference>
<proteinExistence type="predicted"/>
<gene>
    <name evidence="1" type="ORF">G2W53_032485</name>
</gene>
<name>A0A834SWU0_9FABA</name>
<comment type="caution">
    <text evidence="1">The sequence shown here is derived from an EMBL/GenBank/DDBJ whole genome shotgun (WGS) entry which is preliminary data.</text>
</comment>
<sequence length="30" mass="3379">MANWNGILTNLPSPMANWGYVTVHSIPHEK</sequence>